<evidence type="ECO:0000313" key="2">
    <source>
        <dbReference type="Proteomes" id="UP000284990"/>
    </source>
</evidence>
<proteinExistence type="predicted"/>
<reference evidence="1 2" key="1">
    <citation type="submission" date="2018-08" db="EMBL/GenBank/DDBJ databases">
        <title>A genome reference for cultivated species of the human gut microbiota.</title>
        <authorList>
            <person name="Zou Y."/>
            <person name="Xue W."/>
            <person name="Luo G."/>
        </authorList>
    </citation>
    <scope>NUCLEOTIDE SEQUENCE [LARGE SCALE GENOMIC DNA]</scope>
    <source>
        <strain evidence="1 2">AM42-23AC</strain>
    </source>
</reference>
<organism evidence="1 2">
    <name type="scientific">Segatella copri</name>
    <dbReference type="NCBI Taxonomy" id="165179"/>
    <lineage>
        <taxon>Bacteria</taxon>
        <taxon>Pseudomonadati</taxon>
        <taxon>Bacteroidota</taxon>
        <taxon>Bacteroidia</taxon>
        <taxon>Bacteroidales</taxon>
        <taxon>Prevotellaceae</taxon>
        <taxon>Segatella</taxon>
    </lineage>
</organism>
<gene>
    <name evidence="1" type="ORF">DW916_00805</name>
</gene>
<accession>A0AA92WIV7</accession>
<protein>
    <recommendedName>
        <fullName evidence="3">Macro domain-containing protein</fullName>
    </recommendedName>
</protein>
<dbReference type="Proteomes" id="UP000284990">
    <property type="component" value="Unassembled WGS sequence"/>
</dbReference>
<dbReference type="SUPFAM" id="SSF52949">
    <property type="entry name" value="Macro domain-like"/>
    <property type="match status" value="1"/>
</dbReference>
<dbReference type="PANTHER" id="PTHR12521:SF0">
    <property type="entry name" value="ADP-RIBOSE GLYCOHYDROLASE OARD1"/>
    <property type="match status" value="1"/>
</dbReference>
<evidence type="ECO:0008006" key="3">
    <source>
        <dbReference type="Google" id="ProtNLM"/>
    </source>
</evidence>
<dbReference type="Gene3D" id="3.40.220.10">
    <property type="entry name" value="Leucine Aminopeptidase, subunit E, domain 1"/>
    <property type="match status" value="1"/>
</dbReference>
<dbReference type="GO" id="GO:0140291">
    <property type="term" value="P:peptidyl-glutamate ADP-deribosylation"/>
    <property type="evidence" value="ECO:0007669"/>
    <property type="project" value="TreeGrafter"/>
</dbReference>
<name>A0AA92WIV7_9BACT</name>
<comment type="caution">
    <text evidence="1">The sequence shown here is derived from an EMBL/GenBank/DDBJ whole genome shotgun (WGS) entry which is preliminary data.</text>
</comment>
<dbReference type="InterPro" id="IPR043472">
    <property type="entry name" value="Macro_dom-like"/>
</dbReference>
<dbReference type="AlphaFoldDB" id="A0AA92WIV7"/>
<dbReference type="PANTHER" id="PTHR12521">
    <property type="entry name" value="PROTEIN C6ORF130"/>
    <property type="match status" value="1"/>
</dbReference>
<sequence>MDLLSYQKGDILFSNCQTLVNPVSCDGTIDSYLSKRFFTRYPDMYAKYLHFCKEKLFTPGKLWVYQGKTKNILNFPIKDISNLEPQPEVVKASFMRLAETYKDRNISSIAFPRIFEPNLFNDGAEIQKICNDFLSRLSIPTVVYTDYIPHSKTLIPLITQLVGVLSDEEKKVITERFCYEI</sequence>
<dbReference type="RefSeq" id="WP_147350823.1">
    <property type="nucleotide sequence ID" value="NZ_QSFW01000002.1"/>
</dbReference>
<dbReference type="EMBL" id="QSFW01000002">
    <property type="protein sequence ID" value="RHA89089.1"/>
    <property type="molecule type" value="Genomic_DNA"/>
</dbReference>
<evidence type="ECO:0000313" key="1">
    <source>
        <dbReference type="EMBL" id="RHA89089.1"/>
    </source>
</evidence>
<dbReference type="InterPro" id="IPR050892">
    <property type="entry name" value="ADP-ribose_metab_enzymes"/>
</dbReference>